<gene>
    <name evidence="1" type="primary">sed5</name>
    <name evidence="1" type="ORF">IWQ57_003554</name>
</gene>
<evidence type="ECO:0000313" key="2">
    <source>
        <dbReference type="Proteomes" id="UP001140234"/>
    </source>
</evidence>
<sequence length="255" mass="27345">ARGKAIFDDQTSEINALTSQVKQRISAINGKILVLQRLQRGQGGGGGGGQQAVEHHANVVISLQSQLATTSTAFKDVLELRSESLKESGSRKEQFIGTAAAAAGNLPFSSIDSPLYHAERQAPRAATAARPGTGSANDDFVALSLPNMDEASSSQMLLMQPSQSAYLDSRSEAITSIESTISELGSIFQQLAHMVSEQREVVQRIDANVGSVDANISAAQTELLKYYASISSNRWLIVKVFMVILVFVFLLVTFV</sequence>
<name>A0ACC1JWA3_9FUNG</name>
<dbReference type="EMBL" id="JANBUJ010001186">
    <property type="protein sequence ID" value="KAJ2768396.1"/>
    <property type="molecule type" value="Genomic_DNA"/>
</dbReference>
<evidence type="ECO:0000313" key="1">
    <source>
        <dbReference type="EMBL" id="KAJ2768396.1"/>
    </source>
</evidence>
<proteinExistence type="predicted"/>
<dbReference type="Proteomes" id="UP001140234">
    <property type="component" value="Unassembled WGS sequence"/>
</dbReference>
<organism evidence="1 2">
    <name type="scientific">Coemansia nantahalensis</name>
    <dbReference type="NCBI Taxonomy" id="2789366"/>
    <lineage>
        <taxon>Eukaryota</taxon>
        <taxon>Fungi</taxon>
        <taxon>Fungi incertae sedis</taxon>
        <taxon>Zoopagomycota</taxon>
        <taxon>Kickxellomycotina</taxon>
        <taxon>Kickxellomycetes</taxon>
        <taxon>Kickxellales</taxon>
        <taxon>Kickxellaceae</taxon>
        <taxon>Coemansia</taxon>
    </lineage>
</organism>
<accession>A0ACC1JWA3</accession>
<protein>
    <submittedName>
        <fullName evidence="1">Integral membrane protein SED5</fullName>
    </submittedName>
</protein>
<feature type="non-terminal residue" evidence="1">
    <location>
        <position position="1"/>
    </location>
</feature>
<reference evidence="1" key="1">
    <citation type="submission" date="2022-07" db="EMBL/GenBank/DDBJ databases">
        <title>Phylogenomic reconstructions and comparative analyses of Kickxellomycotina fungi.</title>
        <authorList>
            <person name="Reynolds N.K."/>
            <person name="Stajich J.E."/>
            <person name="Barry K."/>
            <person name="Grigoriev I.V."/>
            <person name="Crous P."/>
            <person name="Smith M.E."/>
        </authorList>
    </citation>
    <scope>NUCLEOTIDE SEQUENCE</scope>
    <source>
        <strain evidence="1">CBS 109366</strain>
    </source>
</reference>
<comment type="caution">
    <text evidence="1">The sequence shown here is derived from an EMBL/GenBank/DDBJ whole genome shotgun (WGS) entry which is preliminary data.</text>
</comment>
<keyword evidence="2" id="KW-1185">Reference proteome</keyword>